<organism evidence="9 10">
    <name type="scientific">Porites lobata</name>
    <dbReference type="NCBI Taxonomy" id="104759"/>
    <lineage>
        <taxon>Eukaryota</taxon>
        <taxon>Metazoa</taxon>
        <taxon>Cnidaria</taxon>
        <taxon>Anthozoa</taxon>
        <taxon>Hexacorallia</taxon>
        <taxon>Scleractinia</taxon>
        <taxon>Fungiina</taxon>
        <taxon>Poritidae</taxon>
        <taxon>Porites</taxon>
    </lineage>
</organism>
<comment type="similarity">
    <text evidence="1 6">Belongs to the glycosyl hydrolase 5 (cellulase A) family.</text>
</comment>
<feature type="domain" description="Glycoside hydrolase family 5" evidence="8">
    <location>
        <begin position="48"/>
        <end position="315"/>
    </location>
</feature>
<name>A0ABN8Q198_9CNID</name>
<dbReference type="PANTHER" id="PTHR31297">
    <property type="entry name" value="GLUCAN ENDO-1,6-BETA-GLUCOSIDASE B"/>
    <property type="match status" value="1"/>
</dbReference>
<evidence type="ECO:0000256" key="2">
    <source>
        <dbReference type="ARBA" id="ARBA00022801"/>
    </source>
</evidence>
<dbReference type="EMBL" id="CALNXK010000099">
    <property type="protein sequence ID" value="CAH3154556.1"/>
    <property type="molecule type" value="Genomic_DNA"/>
</dbReference>
<evidence type="ECO:0000256" key="6">
    <source>
        <dbReference type="RuleBase" id="RU361153"/>
    </source>
</evidence>
<keyword evidence="2 6" id="KW-0378">Hydrolase</keyword>
<evidence type="ECO:0000256" key="3">
    <source>
        <dbReference type="ARBA" id="ARBA00023277"/>
    </source>
</evidence>
<feature type="transmembrane region" description="Helical" evidence="7">
    <location>
        <begin position="12"/>
        <end position="32"/>
    </location>
</feature>
<sequence>MSKLPSISVASATKFVILLAISLLFGNFLIVVQSNAISPKRYQKLIGPGFSTNWFKTAQPMAKYSEQNIIDVRNKNFSNLRLRCRADLYSYDYTATNFTWFLGNLTTVVDHCLKNKVIPIISWIHHHAEAFASEDDRVAYVAWWTAVANELKDKDYKLSFNLFTELGTDDCGNNCGESLRERSDKYNSWTSDVVKAIRATGGKNDQRILILGSPGKTAKDLEKIEPEIYENDDYIMAEWHIYASGPNKKPGGQKFWKKNGTDKGRDNVKLAIEPATNFTQDRGILTYLGAWMPQDNKDGDLNQQEVINFARYFVEQLCNAGVPWSLNVLDRYYDTKEKRWLKEKQEIKGRSLNMSEVLENIRDVMPKDAKACY</sequence>
<reference evidence="9 10" key="1">
    <citation type="submission" date="2022-05" db="EMBL/GenBank/DDBJ databases">
        <authorList>
            <consortium name="Genoscope - CEA"/>
            <person name="William W."/>
        </authorList>
    </citation>
    <scope>NUCLEOTIDE SEQUENCE [LARGE SCALE GENOMIC DNA]</scope>
</reference>
<dbReference type="Gene3D" id="3.20.20.80">
    <property type="entry name" value="Glycosidases"/>
    <property type="match status" value="1"/>
</dbReference>
<keyword evidence="7" id="KW-1133">Transmembrane helix</keyword>
<comment type="caution">
    <text evidence="9">The sequence shown here is derived from an EMBL/GenBank/DDBJ whole genome shotgun (WGS) entry which is preliminary data.</text>
</comment>
<evidence type="ECO:0000256" key="4">
    <source>
        <dbReference type="ARBA" id="ARBA00023295"/>
    </source>
</evidence>
<gene>
    <name evidence="9" type="ORF">PLOB_00050219</name>
</gene>
<dbReference type="InterPro" id="IPR017853">
    <property type="entry name" value="GH"/>
</dbReference>
<evidence type="ECO:0000259" key="8">
    <source>
        <dbReference type="Pfam" id="PF00150"/>
    </source>
</evidence>
<protein>
    <recommendedName>
        <fullName evidence="8">Glycoside hydrolase family 5 domain-containing protein</fullName>
    </recommendedName>
</protein>
<evidence type="ECO:0000256" key="5">
    <source>
        <dbReference type="ARBA" id="ARBA00023326"/>
    </source>
</evidence>
<dbReference type="PANTHER" id="PTHR31297:SF41">
    <property type="entry name" value="ENDOGLUCANASE, PUTATIVE (AFU_ORTHOLOGUE AFUA_5G01830)-RELATED"/>
    <property type="match status" value="1"/>
</dbReference>
<keyword evidence="5" id="KW-0624">Polysaccharide degradation</keyword>
<evidence type="ECO:0000256" key="7">
    <source>
        <dbReference type="SAM" id="Phobius"/>
    </source>
</evidence>
<keyword evidence="7" id="KW-0812">Transmembrane</keyword>
<keyword evidence="3" id="KW-0119">Carbohydrate metabolism</keyword>
<keyword evidence="10" id="KW-1185">Reference proteome</keyword>
<dbReference type="Pfam" id="PF00150">
    <property type="entry name" value="Cellulase"/>
    <property type="match status" value="1"/>
</dbReference>
<proteinExistence type="inferred from homology"/>
<dbReference type="InterPro" id="IPR050386">
    <property type="entry name" value="Glycosyl_hydrolase_5"/>
</dbReference>
<dbReference type="InterPro" id="IPR001547">
    <property type="entry name" value="Glyco_hydro_5"/>
</dbReference>
<keyword evidence="4 6" id="KW-0326">Glycosidase</keyword>
<keyword evidence="7" id="KW-0472">Membrane</keyword>
<accession>A0ABN8Q198</accession>
<evidence type="ECO:0000313" key="9">
    <source>
        <dbReference type="EMBL" id="CAH3154556.1"/>
    </source>
</evidence>
<dbReference type="SUPFAM" id="SSF51445">
    <property type="entry name" value="(Trans)glycosidases"/>
    <property type="match status" value="1"/>
</dbReference>
<dbReference type="Proteomes" id="UP001159405">
    <property type="component" value="Unassembled WGS sequence"/>
</dbReference>
<evidence type="ECO:0000256" key="1">
    <source>
        <dbReference type="ARBA" id="ARBA00005641"/>
    </source>
</evidence>
<evidence type="ECO:0000313" key="10">
    <source>
        <dbReference type="Proteomes" id="UP001159405"/>
    </source>
</evidence>